<evidence type="ECO:0000313" key="4">
    <source>
        <dbReference type="Proteomes" id="UP000630149"/>
    </source>
</evidence>
<name>A0A917JVE4_9GAMM</name>
<dbReference type="PANTHER" id="PTHR12049:SF7">
    <property type="entry name" value="PROTEIN ARGININE METHYLTRANSFERASE NDUFAF7, MITOCHONDRIAL"/>
    <property type="match status" value="1"/>
</dbReference>
<reference evidence="3" key="1">
    <citation type="journal article" date="2014" name="Int. J. Syst. Evol. Microbiol.">
        <title>Complete genome sequence of Corynebacterium casei LMG S-19264T (=DSM 44701T), isolated from a smear-ripened cheese.</title>
        <authorList>
            <consortium name="US DOE Joint Genome Institute (JGI-PGF)"/>
            <person name="Walter F."/>
            <person name="Albersmeier A."/>
            <person name="Kalinowski J."/>
            <person name="Ruckert C."/>
        </authorList>
    </citation>
    <scope>NUCLEOTIDE SEQUENCE</scope>
    <source>
        <strain evidence="3">JCM 13919</strain>
    </source>
</reference>
<dbReference type="OrthoDB" id="9794208at2"/>
<dbReference type="InterPro" id="IPR003788">
    <property type="entry name" value="NDUFAF7"/>
</dbReference>
<reference evidence="3" key="2">
    <citation type="submission" date="2020-09" db="EMBL/GenBank/DDBJ databases">
        <authorList>
            <person name="Sun Q."/>
            <person name="Ohkuma M."/>
        </authorList>
    </citation>
    <scope>NUCLEOTIDE SEQUENCE</scope>
    <source>
        <strain evidence="3">JCM 13919</strain>
    </source>
</reference>
<dbReference type="Pfam" id="PF02636">
    <property type="entry name" value="Methyltransf_28"/>
    <property type="match status" value="1"/>
</dbReference>
<sequence>MSLIERISNQIREKGDISFAEYMHLALYHPKFGYYSAGLPKFGRGGDFVTAPELTPFFGYALANQCEPILRELESPSILEFGAGSGRLCVDILTRLNALVCLPEVYYILEVSPNLRYRQEVLIQEQLPDLASRVQWLSKWPEKPFNGILIANEVLDAMPVNRFVVEKSQLLESHISLDSEGKLKEIYKPSENERLIHHIETRLPSVSNPYQSEVNLFINGWINAASTILLHGVVLILDYGFPRQEYYHPDRQMGTLMCHYQHQSHTNPLAHPGEEDITAHVDFTHVAEAAVDAGFQILGYTNQAAFLLANRILDFLTDVASETERVKHTQAVKLLLQESEMGELFKVMALGKRFDEPLSGFQLFDKRSSL</sequence>
<dbReference type="SUPFAM" id="SSF53335">
    <property type="entry name" value="S-adenosyl-L-methionine-dependent methyltransferases"/>
    <property type="match status" value="1"/>
</dbReference>
<dbReference type="GO" id="GO:0032259">
    <property type="term" value="P:methylation"/>
    <property type="evidence" value="ECO:0007669"/>
    <property type="project" value="UniProtKB-KW"/>
</dbReference>
<evidence type="ECO:0000256" key="2">
    <source>
        <dbReference type="ARBA" id="ARBA00022679"/>
    </source>
</evidence>
<proteinExistence type="predicted"/>
<dbReference type="InterPro" id="IPR038375">
    <property type="entry name" value="NDUFAF7_sf"/>
</dbReference>
<dbReference type="AlphaFoldDB" id="A0A917JVE4"/>
<keyword evidence="4" id="KW-1185">Reference proteome</keyword>
<dbReference type="PANTHER" id="PTHR12049">
    <property type="entry name" value="PROTEIN ARGININE METHYLTRANSFERASE NDUFAF7, MITOCHONDRIAL"/>
    <property type="match status" value="1"/>
</dbReference>
<accession>A0A917JVE4</accession>
<organism evidence="3 4">
    <name type="scientific">Legionella impletisoli</name>
    <dbReference type="NCBI Taxonomy" id="343510"/>
    <lineage>
        <taxon>Bacteria</taxon>
        <taxon>Pseudomonadati</taxon>
        <taxon>Pseudomonadota</taxon>
        <taxon>Gammaproteobacteria</taxon>
        <taxon>Legionellales</taxon>
        <taxon>Legionellaceae</taxon>
        <taxon>Legionella</taxon>
    </lineage>
</organism>
<evidence type="ECO:0000313" key="3">
    <source>
        <dbReference type="EMBL" id="GGI86915.1"/>
    </source>
</evidence>
<dbReference type="InterPro" id="IPR029063">
    <property type="entry name" value="SAM-dependent_MTases_sf"/>
</dbReference>
<dbReference type="EMBL" id="BMOB01000006">
    <property type="protein sequence ID" value="GGI86915.1"/>
    <property type="molecule type" value="Genomic_DNA"/>
</dbReference>
<protein>
    <submittedName>
        <fullName evidence="3">SAM-dependent methyltransferase</fullName>
    </submittedName>
</protein>
<dbReference type="Proteomes" id="UP000630149">
    <property type="component" value="Unassembled WGS sequence"/>
</dbReference>
<gene>
    <name evidence="3" type="ORF">GCM10007966_14490</name>
</gene>
<comment type="caution">
    <text evidence="3">The sequence shown here is derived from an EMBL/GenBank/DDBJ whole genome shotgun (WGS) entry which is preliminary data.</text>
</comment>
<dbReference type="RefSeq" id="WP_131776970.1">
    <property type="nucleotide sequence ID" value="NZ_BMOB01000006.1"/>
</dbReference>
<keyword evidence="2" id="KW-0808">Transferase</keyword>
<dbReference type="GO" id="GO:0035243">
    <property type="term" value="F:protein-arginine omega-N symmetric methyltransferase activity"/>
    <property type="evidence" value="ECO:0007669"/>
    <property type="project" value="TreeGrafter"/>
</dbReference>
<evidence type="ECO:0000256" key="1">
    <source>
        <dbReference type="ARBA" id="ARBA00022603"/>
    </source>
</evidence>
<keyword evidence="1 3" id="KW-0489">Methyltransferase</keyword>
<dbReference type="Gene3D" id="3.40.50.12710">
    <property type="match status" value="1"/>
</dbReference>